<dbReference type="EMBL" id="CP036271">
    <property type="protein sequence ID" value="QDT53801.1"/>
    <property type="molecule type" value="Genomic_DNA"/>
</dbReference>
<dbReference type="AlphaFoldDB" id="A0A517SCE4"/>
<name>A0A517SCE4_9PLAN</name>
<keyword evidence="2" id="KW-1185">Reference proteome</keyword>
<gene>
    <name evidence="1" type="ORF">Pan44_18250</name>
</gene>
<organism evidence="1 2">
    <name type="scientific">Caulifigura coniformis</name>
    <dbReference type="NCBI Taxonomy" id="2527983"/>
    <lineage>
        <taxon>Bacteria</taxon>
        <taxon>Pseudomonadati</taxon>
        <taxon>Planctomycetota</taxon>
        <taxon>Planctomycetia</taxon>
        <taxon>Planctomycetales</taxon>
        <taxon>Planctomycetaceae</taxon>
        <taxon>Caulifigura</taxon>
    </lineage>
</organism>
<protein>
    <submittedName>
        <fullName evidence="1">Uncharacterized protein</fullName>
    </submittedName>
</protein>
<accession>A0A517SCE4</accession>
<sequence>MPRTGSDRLTGAEADFAIAVHELRQVTGALREWQTGFTRGSSNPMDELQRSLDRIIEVDERIVEARKMRDIRLTDWKAIDDEYALGLREAIETVQSLATQLDGERTRLAPRIDAGVKQREVRSAYSRALSRH</sequence>
<proteinExistence type="predicted"/>
<evidence type="ECO:0000313" key="1">
    <source>
        <dbReference type="EMBL" id="QDT53801.1"/>
    </source>
</evidence>
<evidence type="ECO:0000313" key="2">
    <source>
        <dbReference type="Proteomes" id="UP000315700"/>
    </source>
</evidence>
<dbReference type="KEGG" id="ccos:Pan44_18250"/>
<dbReference type="RefSeq" id="WP_145029303.1">
    <property type="nucleotide sequence ID" value="NZ_CP036271.1"/>
</dbReference>
<reference evidence="1 2" key="1">
    <citation type="submission" date="2019-02" db="EMBL/GenBank/DDBJ databases">
        <title>Deep-cultivation of Planctomycetes and their phenomic and genomic characterization uncovers novel biology.</title>
        <authorList>
            <person name="Wiegand S."/>
            <person name="Jogler M."/>
            <person name="Boedeker C."/>
            <person name="Pinto D."/>
            <person name="Vollmers J."/>
            <person name="Rivas-Marin E."/>
            <person name="Kohn T."/>
            <person name="Peeters S.H."/>
            <person name="Heuer A."/>
            <person name="Rast P."/>
            <person name="Oberbeckmann S."/>
            <person name="Bunk B."/>
            <person name="Jeske O."/>
            <person name="Meyerdierks A."/>
            <person name="Storesund J.E."/>
            <person name="Kallscheuer N."/>
            <person name="Luecker S."/>
            <person name="Lage O.M."/>
            <person name="Pohl T."/>
            <person name="Merkel B.J."/>
            <person name="Hornburger P."/>
            <person name="Mueller R.-W."/>
            <person name="Bruemmer F."/>
            <person name="Labrenz M."/>
            <person name="Spormann A.M."/>
            <person name="Op den Camp H."/>
            <person name="Overmann J."/>
            <person name="Amann R."/>
            <person name="Jetten M.S.M."/>
            <person name="Mascher T."/>
            <person name="Medema M.H."/>
            <person name="Devos D.P."/>
            <person name="Kaster A.-K."/>
            <person name="Ovreas L."/>
            <person name="Rohde M."/>
            <person name="Galperin M.Y."/>
            <person name="Jogler C."/>
        </authorList>
    </citation>
    <scope>NUCLEOTIDE SEQUENCE [LARGE SCALE GENOMIC DNA]</scope>
    <source>
        <strain evidence="1 2">Pan44</strain>
    </source>
</reference>
<dbReference type="InParanoid" id="A0A517SCE4"/>
<dbReference type="Proteomes" id="UP000315700">
    <property type="component" value="Chromosome"/>
</dbReference>